<dbReference type="PANTHER" id="PTHR43214">
    <property type="entry name" value="TWO-COMPONENT RESPONSE REGULATOR"/>
    <property type="match status" value="1"/>
</dbReference>
<dbReference type="SMART" id="SM00421">
    <property type="entry name" value="HTH_LUXR"/>
    <property type="match status" value="1"/>
</dbReference>
<reference evidence="5 6" key="1">
    <citation type="submission" date="2019-06" db="EMBL/GenBank/DDBJ databases">
        <authorList>
            <person name="Mardanova A.M."/>
            <person name="Pudova D.S."/>
            <person name="Shagimardanova E.I."/>
            <person name="Gogoleva N.E."/>
            <person name="Lutfullin M.T."/>
            <person name="Hadieva G.F."/>
            <person name="Sharipova M.R."/>
        </authorList>
    </citation>
    <scope>NUCLEOTIDE SEQUENCE [LARGE SCALE GENOMIC DNA]</scope>
    <source>
        <strain evidence="5 6">MG-1</strain>
    </source>
</reference>
<feature type="domain" description="HTH luxR-type" evidence="3">
    <location>
        <begin position="145"/>
        <end position="210"/>
    </location>
</feature>
<dbReference type="GO" id="GO:0000160">
    <property type="term" value="P:phosphorelay signal transduction system"/>
    <property type="evidence" value="ECO:0007669"/>
    <property type="project" value="InterPro"/>
</dbReference>
<dbReference type="PANTHER" id="PTHR43214:SF42">
    <property type="entry name" value="TRANSCRIPTIONAL REGULATORY PROTEIN DESR"/>
    <property type="match status" value="1"/>
</dbReference>
<dbReference type="PROSITE" id="PS00622">
    <property type="entry name" value="HTH_LUXR_1"/>
    <property type="match status" value="1"/>
</dbReference>
<evidence type="ECO:0000256" key="1">
    <source>
        <dbReference type="ARBA" id="ARBA00023125"/>
    </source>
</evidence>
<dbReference type="GO" id="GO:0006355">
    <property type="term" value="P:regulation of DNA-templated transcription"/>
    <property type="evidence" value="ECO:0007669"/>
    <property type="project" value="InterPro"/>
</dbReference>
<dbReference type="AlphaFoldDB" id="A0A5C4X3Z2"/>
<evidence type="ECO:0000313" key="6">
    <source>
        <dbReference type="Proteomes" id="UP000314223"/>
    </source>
</evidence>
<evidence type="ECO:0000256" key="2">
    <source>
        <dbReference type="PROSITE-ProRule" id="PRU00169"/>
    </source>
</evidence>
<dbReference type="SUPFAM" id="SSF52172">
    <property type="entry name" value="CheY-like"/>
    <property type="match status" value="1"/>
</dbReference>
<dbReference type="InterPro" id="IPR000792">
    <property type="entry name" value="Tscrpt_reg_LuxR_C"/>
</dbReference>
<dbReference type="SUPFAM" id="SSF46894">
    <property type="entry name" value="C-terminal effector domain of the bipartite response regulators"/>
    <property type="match status" value="1"/>
</dbReference>
<name>A0A5C4X3Z2_9MICO</name>
<sequence length="212" mass="22467">MPISTLREVRSVTTLLIADDQTMVREALAALLGMESDFEVVAQCARGSEVVPAITATRPDVALLDVDMPEPDGLTVAATLKDKFPEVKVIIVTTYGRPGWVKRALDAGVSGFMVKDAPVDHLAEGIRRVMAGMSVIDPELVVESTMHGASPLTARETDVLRAAADGASVDEVAAQLYLSAGTVRNRLSSAIGKTNARNRADAARIAAENGWL</sequence>
<dbReference type="PRINTS" id="PR00038">
    <property type="entry name" value="HTHLUXR"/>
</dbReference>
<proteinExistence type="predicted"/>
<evidence type="ECO:0000259" key="3">
    <source>
        <dbReference type="PROSITE" id="PS50043"/>
    </source>
</evidence>
<dbReference type="InterPro" id="IPR016032">
    <property type="entry name" value="Sig_transdc_resp-reg_C-effctor"/>
</dbReference>
<dbReference type="PROSITE" id="PS50110">
    <property type="entry name" value="RESPONSE_REGULATORY"/>
    <property type="match status" value="1"/>
</dbReference>
<dbReference type="Gene3D" id="3.40.50.2300">
    <property type="match status" value="1"/>
</dbReference>
<evidence type="ECO:0000259" key="4">
    <source>
        <dbReference type="PROSITE" id="PS50110"/>
    </source>
</evidence>
<feature type="domain" description="Response regulatory" evidence="4">
    <location>
        <begin position="14"/>
        <end position="130"/>
    </location>
</feature>
<evidence type="ECO:0000313" key="5">
    <source>
        <dbReference type="EMBL" id="TNM56701.1"/>
    </source>
</evidence>
<dbReference type="CDD" id="cd06170">
    <property type="entry name" value="LuxR_C_like"/>
    <property type="match status" value="1"/>
</dbReference>
<dbReference type="InterPro" id="IPR011006">
    <property type="entry name" value="CheY-like_superfamily"/>
</dbReference>
<accession>A0A5C4X3Z2</accession>
<dbReference type="Pfam" id="PF00072">
    <property type="entry name" value="Response_reg"/>
    <property type="match status" value="1"/>
</dbReference>
<dbReference type="InterPro" id="IPR001789">
    <property type="entry name" value="Sig_transdc_resp-reg_receiver"/>
</dbReference>
<keyword evidence="2" id="KW-0597">Phosphoprotein</keyword>
<gene>
    <name evidence="5" type="ORF">FHQ09_03685</name>
</gene>
<dbReference type="Proteomes" id="UP000314223">
    <property type="component" value="Unassembled WGS sequence"/>
</dbReference>
<organism evidence="5 6">
    <name type="scientific">Brevibacterium sediminis</name>
    <dbReference type="NCBI Taxonomy" id="1857024"/>
    <lineage>
        <taxon>Bacteria</taxon>
        <taxon>Bacillati</taxon>
        <taxon>Actinomycetota</taxon>
        <taxon>Actinomycetes</taxon>
        <taxon>Micrococcales</taxon>
        <taxon>Brevibacteriaceae</taxon>
        <taxon>Brevibacterium</taxon>
    </lineage>
</organism>
<dbReference type="PROSITE" id="PS50043">
    <property type="entry name" value="HTH_LUXR_2"/>
    <property type="match status" value="1"/>
</dbReference>
<comment type="caution">
    <text evidence="5">The sequence shown here is derived from an EMBL/GenBank/DDBJ whole genome shotgun (WGS) entry which is preliminary data.</text>
</comment>
<feature type="modified residue" description="4-aspartylphosphate" evidence="2">
    <location>
        <position position="65"/>
    </location>
</feature>
<dbReference type="InterPro" id="IPR039420">
    <property type="entry name" value="WalR-like"/>
</dbReference>
<keyword evidence="1" id="KW-0238">DNA-binding</keyword>
<dbReference type="EMBL" id="VDMQ01000002">
    <property type="protein sequence ID" value="TNM56701.1"/>
    <property type="molecule type" value="Genomic_DNA"/>
</dbReference>
<dbReference type="GO" id="GO:0003677">
    <property type="term" value="F:DNA binding"/>
    <property type="evidence" value="ECO:0007669"/>
    <property type="project" value="UniProtKB-KW"/>
</dbReference>
<protein>
    <submittedName>
        <fullName evidence="5">Response regulator transcription factor</fullName>
    </submittedName>
</protein>
<dbReference type="SMART" id="SM00448">
    <property type="entry name" value="REC"/>
    <property type="match status" value="1"/>
</dbReference>
<dbReference type="Pfam" id="PF00196">
    <property type="entry name" value="GerE"/>
    <property type="match status" value="1"/>
</dbReference>